<accession>A0A078KVC1</accession>
<name>A0A078KVC1_9GAMM</name>
<evidence type="ECO:0000313" key="2">
    <source>
        <dbReference type="Proteomes" id="UP000044071"/>
    </source>
</evidence>
<sequence length="104" mass="11392">MSIPFLKDWQNLSRASASLDGKVVITAEQATETVGRPLVKLIDPMNKINVIHPTGDTKEGLQILTETANAFNNILDNKNQIKDEQQADVALQADASSENTPSFR</sequence>
<evidence type="ECO:0000313" key="1">
    <source>
        <dbReference type="EMBL" id="CDZ76912.1"/>
    </source>
</evidence>
<protein>
    <submittedName>
        <fullName evidence="1">Uncharacterized protein</fullName>
    </submittedName>
</protein>
<gene>
    <name evidence="1" type="ORF">BN59_01191</name>
</gene>
<dbReference type="AlphaFoldDB" id="A0A078KVC1"/>
<dbReference type="EMBL" id="CCSB01000001">
    <property type="protein sequence ID" value="CDZ76912.1"/>
    <property type="molecule type" value="Genomic_DNA"/>
</dbReference>
<reference evidence="1 2" key="1">
    <citation type="submission" date="2014-06" db="EMBL/GenBank/DDBJ databases">
        <authorList>
            <person name="Urmite Genomes Urmite Genomes"/>
        </authorList>
    </citation>
    <scope>NUCLEOTIDE SEQUENCE [LARGE SCALE GENOMIC DNA]</scope>
</reference>
<keyword evidence="2" id="KW-1185">Reference proteome</keyword>
<dbReference type="RefSeq" id="WP_043873339.1">
    <property type="nucleotide sequence ID" value="NZ_CCVW01000001.1"/>
</dbReference>
<dbReference type="Proteomes" id="UP000044071">
    <property type="component" value="Unassembled WGS sequence"/>
</dbReference>
<dbReference type="STRING" id="1034943.BN59_01191"/>
<proteinExistence type="predicted"/>
<organism evidence="1 2">
    <name type="scientific">Legionella massiliensis</name>
    <dbReference type="NCBI Taxonomy" id="1034943"/>
    <lineage>
        <taxon>Bacteria</taxon>
        <taxon>Pseudomonadati</taxon>
        <taxon>Pseudomonadota</taxon>
        <taxon>Gammaproteobacteria</taxon>
        <taxon>Legionellales</taxon>
        <taxon>Legionellaceae</taxon>
        <taxon>Legionella</taxon>
    </lineage>
</organism>